<dbReference type="AlphaFoldDB" id="A0A915KPN2"/>
<reference evidence="2" key="1">
    <citation type="submission" date="2022-11" db="UniProtKB">
        <authorList>
            <consortium name="WormBaseParasite"/>
        </authorList>
    </citation>
    <scope>IDENTIFICATION</scope>
</reference>
<sequence>MTLSNRTRRGLSFDTHIVDILDFERPTNLVAEAGFKFKLAALRTCGLGVGVVGLFGADRLKSGAQTK</sequence>
<name>A0A915KPN2_ROMCU</name>
<accession>A0A915KPN2</accession>
<evidence type="ECO:0000313" key="2">
    <source>
        <dbReference type="WBParaSite" id="nRc.2.0.1.t40842-RA"/>
    </source>
</evidence>
<protein>
    <submittedName>
        <fullName evidence="2">Uncharacterized protein</fullName>
    </submittedName>
</protein>
<evidence type="ECO:0000313" key="1">
    <source>
        <dbReference type="Proteomes" id="UP000887565"/>
    </source>
</evidence>
<dbReference type="WBParaSite" id="nRc.2.0.1.t40842-RA">
    <property type="protein sequence ID" value="nRc.2.0.1.t40842-RA"/>
    <property type="gene ID" value="nRc.2.0.1.g40842"/>
</dbReference>
<organism evidence="1 2">
    <name type="scientific">Romanomermis culicivorax</name>
    <name type="common">Nematode worm</name>
    <dbReference type="NCBI Taxonomy" id="13658"/>
    <lineage>
        <taxon>Eukaryota</taxon>
        <taxon>Metazoa</taxon>
        <taxon>Ecdysozoa</taxon>
        <taxon>Nematoda</taxon>
        <taxon>Enoplea</taxon>
        <taxon>Dorylaimia</taxon>
        <taxon>Mermithida</taxon>
        <taxon>Mermithoidea</taxon>
        <taxon>Mermithidae</taxon>
        <taxon>Romanomermis</taxon>
    </lineage>
</organism>
<keyword evidence="1" id="KW-1185">Reference proteome</keyword>
<dbReference type="Proteomes" id="UP000887565">
    <property type="component" value="Unplaced"/>
</dbReference>
<proteinExistence type="predicted"/>